<gene>
    <name evidence="1" type="ORF">EEDITHA_LOCUS1715</name>
</gene>
<evidence type="ECO:0000313" key="1">
    <source>
        <dbReference type="EMBL" id="CAH2085214.1"/>
    </source>
</evidence>
<protein>
    <submittedName>
        <fullName evidence="1">Uncharacterized protein</fullName>
    </submittedName>
</protein>
<dbReference type="Proteomes" id="UP001153954">
    <property type="component" value="Unassembled WGS sequence"/>
</dbReference>
<accession>A0AAU9TER3</accession>
<name>A0AAU9TER3_EUPED</name>
<keyword evidence="2" id="KW-1185">Reference proteome</keyword>
<reference evidence="1" key="1">
    <citation type="submission" date="2022-03" db="EMBL/GenBank/DDBJ databases">
        <authorList>
            <person name="Tunstrom K."/>
        </authorList>
    </citation>
    <scope>NUCLEOTIDE SEQUENCE</scope>
</reference>
<dbReference type="AlphaFoldDB" id="A0AAU9TER3"/>
<comment type="caution">
    <text evidence="1">The sequence shown here is derived from an EMBL/GenBank/DDBJ whole genome shotgun (WGS) entry which is preliminary data.</text>
</comment>
<organism evidence="1 2">
    <name type="scientific">Euphydryas editha</name>
    <name type="common">Edith's checkerspot</name>
    <dbReference type="NCBI Taxonomy" id="104508"/>
    <lineage>
        <taxon>Eukaryota</taxon>
        <taxon>Metazoa</taxon>
        <taxon>Ecdysozoa</taxon>
        <taxon>Arthropoda</taxon>
        <taxon>Hexapoda</taxon>
        <taxon>Insecta</taxon>
        <taxon>Pterygota</taxon>
        <taxon>Neoptera</taxon>
        <taxon>Endopterygota</taxon>
        <taxon>Lepidoptera</taxon>
        <taxon>Glossata</taxon>
        <taxon>Ditrysia</taxon>
        <taxon>Papilionoidea</taxon>
        <taxon>Nymphalidae</taxon>
        <taxon>Nymphalinae</taxon>
        <taxon>Euphydryas</taxon>
    </lineage>
</organism>
<proteinExistence type="predicted"/>
<evidence type="ECO:0000313" key="2">
    <source>
        <dbReference type="Proteomes" id="UP001153954"/>
    </source>
</evidence>
<dbReference type="EMBL" id="CAKOGL010000004">
    <property type="protein sequence ID" value="CAH2085214.1"/>
    <property type="molecule type" value="Genomic_DNA"/>
</dbReference>
<sequence>MSVDSIHSTIEQSVRNITVWAPSQWATICELARKEPTPCIVENLTHEDFLDFDVKLVKSAQQHLRNLTQTR</sequence>